<dbReference type="CDD" id="cd01670">
    <property type="entry name" value="Death"/>
    <property type="match status" value="1"/>
</dbReference>
<dbReference type="InterPro" id="IPR000488">
    <property type="entry name" value="Death_dom"/>
</dbReference>
<dbReference type="GO" id="GO:0002020">
    <property type="term" value="F:protease binding"/>
    <property type="evidence" value="ECO:0007669"/>
    <property type="project" value="InterPro"/>
</dbReference>
<dbReference type="GO" id="GO:0070513">
    <property type="term" value="F:death domain binding"/>
    <property type="evidence" value="ECO:0007669"/>
    <property type="project" value="InterPro"/>
</dbReference>
<dbReference type="AlphaFoldDB" id="A0A8B8AZZ9"/>
<dbReference type="PROSITE" id="PS50017">
    <property type="entry name" value="DEATH_DOMAIN"/>
    <property type="match status" value="1"/>
</dbReference>
<proteinExistence type="predicted"/>
<dbReference type="Gene3D" id="1.10.533.10">
    <property type="entry name" value="Death Domain, Fas"/>
    <property type="match status" value="2"/>
</dbReference>
<dbReference type="InterPro" id="IPR037939">
    <property type="entry name" value="CRADD"/>
</dbReference>
<sequence length="219" mass="25192">MPHKINRPLSEEDAQRIKKNIRFLKENLEQDKIRDYFMEEDIWDLPDFEEIDSGVTPIKKNEIFINLLLKSGPRAYKVFIEALTQQHSTHIIEKLESTEIKDDTQGTSVDHLADLSESQKSHILTEHNLLKFNKVVGSDLEILGKALELRQADIDMARMENTHSAINQIHKIILKWKNRKGKNATLGTFTRCLMNAEEAGANVDWDVFDEGVEAVTKPE</sequence>
<dbReference type="GO" id="GO:0007165">
    <property type="term" value="P:signal transduction"/>
    <property type="evidence" value="ECO:0007669"/>
    <property type="project" value="InterPro"/>
</dbReference>
<feature type="domain" description="Death" evidence="1">
    <location>
        <begin position="125"/>
        <end position="193"/>
    </location>
</feature>
<dbReference type="Pfam" id="PF00531">
    <property type="entry name" value="Death"/>
    <property type="match status" value="1"/>
</dbReference>
<dbReference type="GeneID" id="111106108"/>
<organism evidence="3 4">
    <name type="scientific">Crassostrea virginica</name>
    <name type="common">Eastern oyster</name>
    <dbReference type="NCBI Taxonomy" id="6565"/>
    <lineage>
        <taxon>Eukaryota</taxon>
        <taxon>Metazoa</taxon>
        <taxon>Spiralia</taxon>
        <taxon>Lophotrochozoa</taxon>
        <taxon>Mollusca</taxon>
        <taxon>Bivalvia</taxon>
        <taxon>Autobranchia</taxon>
        <taxon>Pteriomorphia</taxon>
        <taxon>Ostreida</taxon>
        <taxon>Ostreoidea</taxon>
        <taxon>Ostreidae</taxon>
        <taxon>Crassostrea</taxon>
    </lineage>
</organism>
<dbReference type="Proteomes" id="UP000694844">
    <property type="component" value="Chromosome 8"/>
</dbReference>
<dbReference type="SUPFAM" id="SSF47986">
    <property type="entry name" value="DEATH domain"/>
    <property type="match status" value="2"/>
</dbReference>
<dbReference type="PROSITE" id="PS50209">
    <property type="entry name" value="CARD"/>
    <property type="match status" value="1"/>
</dbReference>
<name>A0A8B8AZZ9_CRAVI</name>
<accession>A0A8B8AZZ9</accession>
<keyword evidence="3" id="KW-1185">Reference proteome</keyword>
<evidence type="ECO:0000313" key="4">
    <source>
        <dbReference type="RefSeq" id="XP_022296348.1"/>
    </source>
</evidence>
<dbReference type="PANTHER" id="PTHR15034:SF5">
    <property type="entry name" value="DEATH DOMAIN-CONTAINING PROTEIN CRADD"/>
    <property type="match status" value="1"/>
</dbReference>
<dbReference type="RefSeq" id="XP_022296348.1">
    <property type="nucleotide sequence ID" value="XM_022440640.1"/>
</dbReference>
<evidence type="ECO:0000259" key="1">
    <source>
        <dbReference type="PROSITE" id="PS50017"/>
    </source>
</evidence>
<dbReference type="InterPro" id="IPR001315">
    <property type="entry name" value="CARD"/>
</dbReference>
<evidence type="ECO:0000313" key="3">
    <source>
        <dbReference type="Proteomes" id="UP000694844"/>
    </source>
</evidence>
<dbReference type="Pfam" id="PF00619">
    <property type="entry name" value="CARD"/>
    <property type="match status" value="1"/>
</dbReference>
<dbReference type="CDD" id="cd01671">
    <property type="entry name" value="CARD"/>
    <property type="match status" value="1"/>
</dbReference>
<reference evidence="4" key="1">
    <citation type="submission" date="2025-08" db="UniProtKB">
        <authorList>
            <consortium name="RefSeq"/>
        </authorList>
    </citation>
    <scope>IDENTIFICATION</scope>
    <source>
        <tissue evidence="4">Whole sample</tissue>
    </source>
</reference>
<gene>
    <name evidence="4" type="primary">LOC111106108</name>
</gene>
<protein>
    <submittedName>
        <fullName evidence="4">Uncharacterized protein LOC111106108</fullName>
    </submittedName>
</protein>
<dbReference type="PANTHER" id="PTHR15034">
    <property type="entry name" value="DEATH DOMAIN-CONTAINING PROTEIN CRADD"/>
    <property type="match status" value="1"/>
</dbReference>
<dbReference type="KEGG" id="cvn:111106108"/>
<dbReference type="OrthoDB" id="5981554at2759"/>
<dbReference type="InterPro" id="IPR011029">
    <property type="entry name" value="DEATH-like_dom_sf"/>
</dbReference>
<feature type="domain" description="CARD" evidence="2">
    <location>
        <begin position="9"/>
        <end position="98"/>
    </location>
</feature>
<dbReference type="GO" id="GO:0042981">
    <property type="term" value="P:regulation of apoptotic process"/>
    <property type="evidence" value="ECO:0007669"/>
    <property type="project" value="InterPro"/>
</dbReference>
<evidence type="ECO:0000259" key="2">
    <source>
        <dbReference type="PROSITE" id="PS50209"/>
    </source>
</evidence>